<organism evidence="11 12">
    <name type="scientific">Bordetella petrii (strain ATCC BAA-461 / DSM 12804 / CCUG 43448 / CIP 107267 / Se-1111R)</name>
    <dbReference type="NCBI Taxonomy" id="340100"/>
    <lineage>
        <taxon>Bacteria</taxon>
        <taxon>Pseudomonadati</taxon>
        <taxon>Pseudomonadota</taxon>
        <taxon>Betaproteobacteria</taxon>
        <taxon>Burkholderiales</taxon>
        <taxon>Alcaligenaceae</taxon>
        <taxon>Bordetella</taxon>
    </lineage>
</organism>
<evidence type="ECO:0000259" key="10">
    <source>
        <dbReference type="Pfam" id="PF12607"/>
    </source>
</evidence>
<reference evidence="11 12" key="1">
    <citation type="journal article" date="2008" name="BMC Genomics">
        <title>The missing link: Bordetella petrii is endowed with both the metabolic versatility of environmental bacteria and virulence traits of pathogenic Bordetellae.</title>
        <authorList>
            <person name="Gross R."/>
            <person name="Guzman C.A."/>
            <person name="Sebaihia M."/>
            <person name="Martins Dos Santos V.A."/>
            <person name="Pieper D.H."/>
            <person name="Koebnik R."/>
            <person name="Lechner M."/>
            <person name="Bartels D."/>
            <person name="Buhrmester J."/>
            <person name="Choudhuri J.V."/>
            <person name="Ebensen T."/>
            <person name="Gaigalat L."/>
            <person name="Herrmann S."/>
            <person name="Khachane A.N."/>
            <person name="Larisch C."/>
            <person name="Link S."/>
            <person name="Linke B."/>
            <person name="Meyer F."/>
            <person name="Mormann S."/>
            <person name="Nakunst D."/>
            <person name="Rueckert C."/>
            <person name="Schneiker-Bekel S."/>
            <person name="Schulze K."/>
            <person name="Vorhoelter F.J."/>
            <person name="Yevsa T."/>
            <person name="Engle J.T."/>
            <person name="Goldman W.E."/>
            <person name="Puehler A."/>
            <person name="Goebel U.B."/>
            <person name="Goesmann A."/>
            <person name="Bloecker H."/>
            <person name="Kaiser O."/>
            <person name="Martinez-Arias R."/>
        </authorList>
    </citation>
    <scope>NUCLEOTIDE SEQUENCE [LARGE SCALE GENOMIC DNA]</scope>
    <source>
        <strain evidence="12">ATCC BAA-461 / DSM 12804 / CCUG 43448 / CIP 107267 / Se-1111R</strain>
    </source>
</reference>
<feature type="domain" description="Mechanosensitive ion channel MscS" evidence="9">
    <location>
        <begin position="650"/>
        <end position="716"/>
    </location>
</feature>
<dbReference type="STRING" id="94624.Bpet3337"/>
<dbReference type="PANTHER" id="PTHR30347">
    <property type="entry name" value="POTASSIUM CHANNEL RELATED"/>
    <property type="match status" value="1"/>
</dbReference>
<feature type="transmembrane region" description="Helical" evidence="8">
    <location>
        <begin position="603"/>
        <end position="627"/>
    </location>
</feature>
<keyword evidence="6 8" id="KW-0472">Membrane</keyword>
<feature type="compositionally biased region" description="Low complexity" evidence="7">
    <location>
        <begin position="821"/>
        <end position="839"/>
    </location>
</feature>
<evidence type="ECO:0000256" key="5">
    <source>
        <dbReference type="ARBA" id="ARBA00022989"/>
    </source>
</evidence>
<dbReference type="Gene3D" id="3.30.70.100">
    <property type="match status" value="1"/>
</dbReference>
<keyword evidence="4 8" id="KW-0812">Transmembrane</keyword>
<feature type="transmembrane region" description="Helical" evidence="8">
    <location>
        <begin position="242"/>
        <end position="261"/>
    </location>
</feature>
<dbReference type="SUPFAM" id="SSF82689">
    <property type="entry name" value="Mechanosensitive channel protein MscS (YggB), C-terminal domain"/>
    <property type="match status" value="1"/>
</dbReference>
<proteinExistence type="inferred from homology"/>
<dbReference type="InterPro" id="IPR010920">
    <property type="entry name" value="LSM_dom_sf"/>
</dbReference>
<sequence>MRTGFVACGHGRLAMLRGRKEEREVLSIMMLLQCARRISWRRLWAALLLCLLATMAVSAIAQPEHPPERPPDAAEAESALADARKQIDEIRKHLEDGGEDAQLVQWRADVLDIQSRADALAEALAPQLASMTARLTELGEPPAGTREAPDVAAQRAQLQKSSRALDSQTKLARLLSVEAAQTAEQISTLRRNQFQARLGERRDSLLGTLFWSELQGDLPRDLRRVGRLADDLQQAAADTPDGVWAALALAIAAVLLLRAACSRLLVRLTATRVPPGRLRRSFLAVSIVVLAVATPGLVAELLHIGLTWNDTLPDDTNDLLGSLVAVVCFGGYVAGLGHALLSPERSTWRLPVIHDRVAHGLRHLPVALGMLVVAIWLADQLPVLLNASLTTTICVASLAALALAATLAWGLRRCTSLHRQARQADEDGRVAPRPFWVSVLVAVTWAVLITSVVSLLAGYAAFGSFIVKQVLWTLAILCSAYLLSVLIEDGFGTLLASTAHDDEGRNRLRGQVAVLLSGAARVAVVLFAATLLLAPFGEGPSDLLHRVNQLHSGLQIGEVHLRPGALMQALLVLALCLVGVRLLKRWLANRYLPTTELDPGMQLSAATLFGYTGVVVAVALALSALGIGLERVAWIASALSVGIGFGLQAVVQNFVSGLILLAERPVKVGDWVSLGGVEGDIRRINVRATEIQMADRSTVIVPNSEFVTKTVRNVTHADPLGLVQVKLPMPLDADAPRVRKLMLEAFAAHEGIVENPAPDVFLEGIEHGHLMFNARGYVGSPRNAYGVRSALLYDILQRMAQAGLPLASPSTLVLARPPARGDAAAQPDASDASAPGDAS</sequence>
<evidence type="ECO:0000256" key="2">
    <source>
        <dbReference type="ARBA" id="ARBA00008017"/>
    </source>
</evidence>
<comment type="similarity">
    <text evidence="2">Belongs to the MscS (TC 1.A.23) family.</text>
</comment>
<evidence type="ECO:0000256" key="4">
    <source>
        <dbReference type="ARBA" id="ARBA00022692"/>
    </source>
</evidence>
<dbReference type="SUPFAM" id="SSF82861">
    <property type="entry name" value="Mechanosensitive channel protein MscS (YggB), transmembrane region"/>
    <property type="match status" value="1"/>
</dbReference>
<dbReference type="InterPro" id="IPR052702">
    <property type="entry name" value="MscS-like_channel"/>
</dbReference>
<feature type="transmembrane region" description="Helical" evidence="8">
    <location>
        <begin position="471"/>
        <end position="491"/>
    </location>
</feature>
<feature type="transmembrane region" description="Helical" evidence="8">
    <location>
        <begin position="282"/>
        <end position="299"/>
    </location>
</feature>
<gene>
    <name evidence="11" type="ordered locus">Bpet3337</name>
</gene>
<dbReference type="eggNOG" id="COG3264">
    <property type="taxonomic scope" value="Bacteria"/>
</dbReference>
<name>A9HWZ1_BORPD</name>
<evidence type="ECO:0000313" key="12">
    <source>
        <dbReference type="Proteomes" id="UP000001225"/>
    </source>
</evidence>
<dbReference type="InterPro" id="IPR006685">
    <property type="entry name" value="MscS_channel_2nd"/>
</dbReference>
<dbReference type="Gene3D" id="2.30.30.60">
    <property type="match status" value="1"/>
</dbReference>
<dbReference type="AlphaFoldDB" id="A9HWZ1"/>
<dbReference type="Pfam" id="PF00924">
    <property type="entry name" value="MS_channel_2nd"/>
    <property type="match status" value="1"/>
</dbReference>
<feature type="transmembrane region" description="Helical" evidence="8">
    <location>
        <begin position="384"/>
        <end position="411"/>
    </location>
</feature>
<dbReference type="SUPFAM" id="SSF50182">
    <property type="entry name" value="Sm-like ribonucleoproteins"/>
    <property type="match status" value="1"/>
</dbReference>
<evidence type="ECO:0000256" key="1">
    <source>
        <dbReference type="ARBA" id="ARBA00004651"/>
    </source>
</evidence>
<keyword evidence="12" id="KW-1185">Reference proteome</keyword>
<dbReference type="InterPro" id="IPR022249">
    <property type="entry name" value="DUF3772"/>
</dbReference>
<feature type="transmembrane region" description="Helical" evidence="8">
    <location>
        <begin position="319"/>
        <end position="341"/>
    </location>
</feature>
<evidence type="ECO:0000313" key="11">
    <source>
        <dbReference type="EMBL" id="CAP43679.1"/>
    </source>
</evidence>
<evidence type="ECO:0000259" key="9">
    <source>
        <dbReference type="Pfam" id="PF00924"/>
    </source>
</evidence>
<keyword evidence="3" id="KW-1003">Cell membrane</keyword>
<evidence type="ECO:0000256" key="6">
    <source>
        <dbReference type="ARBA" id="ARBA00023136"/>
    </source>
</evidence>
<feature type="region of interest" description="Disordered" evidence="7">
    <location>
        <begin position="817"/>
        <end position="839"/>
    </location>
</feature>
<dbReference type="InterPro" id="IPR011014">
    <property type="entry name" value="MscS_channel_TM-2"/>
</dbReference>
<evidence type="ECO:0000256" key="3">
    <source>
        <dbReference type="ARBA" id="ARBA00022475"/>
    </source>
</evidence>
<dbReference type="Gene3D" id="1.10.287.1260">
    <property type="match status" value="1"/>
</dbReference>
<keyword evidence="5 8" id="KW-1133">Transmembrane helix</keyword>
<protein>
    <submittedName>
        <fullName evidence="11">Conserved membrane protein</fullName>
    </submittedName>
</protein>
<dbReference type="GO" id="GO:0005886">
    <property type="term" value="C:plasma membrane"/>
    <property type="evidence" value="ECO:0007669"/>
    <property type="project" value="UniProtKB-SubCell"/>
</dbReference>
<evidence type="ECO:0000256" key="7">
    <source>
        <dbReference type="SAM" id="MobiDB-lite"/>
    </source>
</evidence>
<dbReference type="Pfam" id="PF12607">
    <property type="entry name" value="DUF3772"/>
    <property type="match status" value="1"/>
</dbReference>
<dbReference type="EMBL" id="AM902716">
    <property type="protein sequence ID" value="CAP43679.1"/>
    <property type="molecule type" value="Genomic_DNA"/>
</dbReference>
<feature type="transmembrane region" description="Helical" evidence="8">
    <location>
        <begin position="435"/>
        <end position="459"/>
    </location>
</feature>
<dbReference type="KEGG" id="bpt:Bpet3337"/>
<evidence type="ECO:0000256" key="8">
    <source>
        <dbReference type="SAM" id="Phobius"/>
    </source>
</evidence>
<dbReference type="Proteomes" id="UP000001225">
    <property type="component" value="Chromosome"/>
</dbReference>
<feature type="transmembrane region" description="Helical" evidence="8">
    <location>
        <begin position="565"/>
        <end position="583"/>
    </location>
</feature>
<feature type="domain" description="DUF3772" evidence="10">
    <location>
        <begin position="170"/>
        <end position="231"/>
    </location>
</feature>
<dbReference type="PANTHER" id="PTHR30347:SF9">
    <property type="entry name" value="MINICONDUCTANCE MECHANOSENSITIVE CHANNEL MSCM"/>
    <property type="match status" value="1"/>
</dbReference>
<feature type="transmembrane region" description="Helical" evidence="8">
    <location>
        <begin position="633"/>
        <end position="661"/>
    </location>
</feature>
<feature type="transmembrane region" description="Helical" evidence="8">
    <location>
        <begin position="512"/>
        <end position="534"/>
    </location>
</feature>
<dbReference type="GO" id="GO:0008381">
    <property type="term" value="F:mechanosensitive monoatomic ion channel activity"/>
    <property type="evidence" value="ECO:0007669"/>
    <property type="project" value="UniProtKB-ARBA"/>
</dbReference>
<feature type="transmembrane region" description="Helical" evidence="8">
    <location>
        <begin position="361"/>
        <end position="378"/>
    </location>
</feature>
<accession>A9HWZ1</accession>
<comment type="subcellular location">
    <subcellularLocation>
        <location evidence="1">Cell membrane</location>
        <topology evidence="1">Multi-pass membrane protein</topology>
    </subcellularLocation>
</comment>
<dbReference type="InterPro" id="IPR011066">
    <property type="entry name" value="MscS_channel_C_sf"/>
</dbReference>
<dbReference type="InterPro" id="IPR023408">
    <property type="entry name" value="MscS_beta-dom_sf"/>
</dbReference>